<gene>
    <name evidence="3" type="ORF">O181_023317</name>
</gene>
<dbReference type="InterPro" id="IPR011990">
    <property type="entry name" value="TPR-like_helical_dom_sf"/>
</dbReference>
<reference evidence="3" key="1">
    <citation type="submission" date="2021-03" db="EMBL/GenBank/DDBJ databases">
        <title>Draft genome sequence of rust myrtle Austropuccinia psidii MF-1, a brazilian biotype.</title>
        <authorList>
            <person name="Quecine M.C."/>
            <person name="Pachon D.M.R."/>
            <person name="Bonatelli M.L."/>
            <person name="Correr F.H."/>
            <person name="Franceschini L.M."/>
            <person name="Leite T.F."/>
            <person name="Margarido G.R.A."/>
            <person name="Almeida C.A."/>
            <person name="Ferrarezi J.A."/>
            <person name="Labate C.A."/>
        </authorList>
    </citation>
    <scope>NUCLEOTIDE SEQUENCE</scope>
    <source>
        <strain evidence="3">MF-1</strain>
    </source>
</reference>
<dbReference type="InterPro" id="IPR002885">
    <property type="entry name" value="PPR_rpt"/>
</dbReference>
<dbReference type="Proteomes" id="UP000765509">
    <property type="component" value="Unassembled WGS sequence"/>
</dbReference>
<evidence type="ECO:0000256" key="1">
    <source>
        <dbReference type="PROSITE-ProRule" id="PRU00708"/>
    </source>
</evidence>
<evidence type="ECO:0000256" key="2">
    <source>
        <dbReference type="SAM" id="MobiDB-lite"/>
    </source>
</evidence>
<sequence>MLMTRCHHFRSNVSLFRPSSLSSSRIIPEDPVLLLIHRLKTGSSTHFRWTSSSCAQRRLPALGSRAPPNGDDSGPSSKKYHPLPIMKRHATNAGYVSRILATDPNQISKLELQKWLKKQTFGENMLGYFVKALQQPDWTNAIAIVDQAYDGQDLWISHLPSSVLAELATKKLTSSQDFHDLMTIIGYRISEEDDILITSQLLNGALRASLSFGNLVCAGEIIDYAIRFANEIARVEVEKQLYLIKSSIQSHSQPSDGSIKKPDTCLALRPLISCIAALTSQSVCQSRTSVSKFLAQLIRALLNLCGDLASLLSRLSKPNIHLVCRAMITSSLYSEGYSMSSTQVDLILQQNLPISTLRLAMIAMIHSGDQDRANAIEKLAGQNLGRNEIFNVKHQFDVALHQARRCKIRAYSSSEKLHQQFFSKLASISGQSSKHSIQAYTLYMSTLLRHHLPKLALEVWDDAMRRGLVPDATAIQVAMSIYLDLGRPLDAVGLFTRFAFPKSRLLSHDTLGPARIGSSTAPNIQLLATYARALDASGRHLEVYALWKNLEADWGLEPDERIFASLVSSARKLTLHRAVFRSSASSLSLNTGLHTEPCLDHNHWDDQPPGEVAMQLFWTILYQNWPSLSSKVRAPIKTESFWFNTAMAAHKQILKKLGKPNPSTSPVMYPRRLSRRFAAQFELATSVMPSLEFKTEWATIVPNRYSFRDMVELLGAHDQADLIPLLLSWMREIGTTPDQDLITRSYCWLYRSSIPVLKARREDLDEFVKSWINELGYSENEIQIPTEEMLDMHYLDRARWTNRLFFFS</sequence>
<evidence type="ECO:0000313" key="4">
    <source>
        <dbReference type="Proteomes" id="UP000765509"/>
    </source>
</evidence>
<proteinExistence type="predicted"/>
<dbReference type="EMBL" id="AVOT02007303">
    <property type="protein sequence ID" value="MBW0483602.1"/>
    <property type="molecule type" value="Genomic_DNA"/>
</dbReference>
<evidence type="ECO:0000313" key="3">
    <source>
        <dbReference type="EMBL" id="MBW0483602.1"/>
    </source>
</evidence>
<protein>
    <submittedName>
        <fullName evidence="3">Uncharacterized protein</fullName>
    </submittedName>
</protein>
<dbReference type="PROSITE" id="PS51375">
    <property type="entry name" value="PPR"/>
    <property type="match status" value="1"/>
</dbReference>
<name>A0A9Q3CJA5_9BASI</name>
<accession>A0A9Q3CJA5</accession>
<dbReference type="AlphaFoldDB" id="A0A9Q3CJA5"/>
<comment type="caution">
    <text evidence="3">The sequence shown here is derived from an EMBL/GenBank/DDBJ whole genome shotgun (WGS) entry which is preliminary data.</text>
</comment>
<organism evidence="3 4">
    <name type="scientific">Austropuccinia psidii MF-1</name>
    <dbReference type="NCBI Taxonomy" id="1389203"/>
    <lineage>
        <taxon>Eukaryota</taxon>
        <taxon>Fungi</taxon>
        <taxon>Dikarya</taxon>
        <taxon>Basidiomycota</taxon>
        <taxon>Pucciniomycotina</taxon>
        <taxon>Pucciniomycetes</taxon>
        <taxon>Pucciniales</taxon>
        <taxon>Sphaerophragmiaceae</taxon>
        <taxon>Austropuccinia</taxon>
    </lineage>
</organism>
<dbReference type="OrthoDB" id="185373at2759"/>
<dbReference type="Gene3D" id="1.25.40.10">
    <property type="entry name" value="Tetratricopeptide repeat domain"/>
    <property type="match status" value="1"/>
</dbReference>
<feature type="region of interest" description="Disordered" evidence="2">
    <location>
        <begin position="60"/>
        <end position="82"/>
    </location>
</feature>
<keyword evidence="4" id="KW-1185">Reference proteome</keyword>
<feature type="repeat" description="PPR" evidence="1">
    <location>
        <begin position="436"/>
        <end position="470"/>
    </location>
</feature>